<feature type="binding site" description="axial binding residue" evidence="12">
    <location>
        <position position="82"/>
    </location>
    <ligand>
        <name>heme</name>
        <dbReference type="ChEBI" id="CHEBI:30413"/>
        <note>ligand shared with second transmembrane subunit</note>
    </ligand>
    <ligandPart>
        <name>Fe</name>
        <dbReference type="ChEBI" id="CHEBI:18248"/>
    </ligandPart>
</feature>
<comment type="subcellular location">
    <subcellularLocation>
        <location evidence="2">Membrane</location>
        <topology evidence="2">Multi-pass membrane protein</topology>
    </subcellularLocation>
</comment>
<dbReference type="RefSeq" id="WP_063635481.1">
    <property type="nucleotide sequence ID" value="NZ_CP015285.1"/>
</dbReference>
<dbReference type="InterPro" id="IPR000701">
    <property type="entry name" value="SuccDH_FuR_B_TM-su"/>
</dbReference>
<evidence type="ECO:0000256" key="10">
    <source>
        <dbReference type="ARBA" id="ARBA00023136"/>
    </source>
</evidence>
<accession>A0A168Y9D7</accession>
<keyword evidence="6 13" id="KW-0812">Transmembrane</keyword>
<dbReference type="OrthoDB" id="9799441at2"/>
<dbReference type="InterPro" id="IPR034804">
    <property type="entry name" value="SQR/QFR_C/D"/>
</dbReference>
<dbReference type="Pfam" id="PF01127">
    <property type="entry name" value="Sdh_cyt"/>
    <property type="match status" value="1"/>
</dbReference>
<evidence type="ECO:0000256" key="4">
    <source>
        <dbReference type="ARBA" id="ARBA00020076"/>
    </source>
</evidence>
<feature type="transmembrane region" description="Helical" evidence="13">
    <location>
        <begin position="109"/>
        <end position="128"/>
    </location>
</feature>
<dbReference type="NCBIfam" id="TIGR02970">
    <property type="entry name" value="succ_dehyd_cytB"/>
    <property type="match status" value="1"/>
</dbReference>
<evidence type="ECO:0000256" key="11">
    <source>
        <dbReference type="ARBA" id="ARBA00025912"/>
    </source>
</evidence>
<name>A0A168Y9D7_9PROT</name>
<keyword evidence="15" id="KW-1185">Reference proteome</keyword>
<evidence type="ECO:0000256" key="8">
    <source>
        <dbReference type="ARBA" id="ARBA00022989"/>
    </source>
</evidence>
<dbReference type="AlphaFoldDB" id="A0A168Y9D7"/>
<dbReference type="InterPro" id="IPR018495">
    <property type="entry name" value="Succ_DH_cyt_bsu_CS"/>
</dbReference>
<comment type="similarity">
    <text evidence="3">Belongs to the cytochrome b560 family.</text>
</comment>
<keyword evidence="5 12" id="KW-0349">Heme</keyword>
<dbReference type="InterPro" id="IPR014314">
    <property type="entry name" value="Succ_DH_cytb556"/>
</dbReference>
<dbReference type="PROSITE" id="PS01001">
    <property type="entry name" value="SDH_CYT_2"/>
    <property type="match status" value="1"/>
</dbReference>
<organism evidence="14 15">
    <name type="scientific">Azospirillum humicireducens</name>
    <dbReference type="NCBI Taxonomy" id="1226968"/>
    <lineage>
        <taxon>Bacteria</taxon>
        <taxon>Pseudomonadati</taxon>
        <taxon>Pseudomonadota</taxon>
        <taxon>Alphaproteobacteria</taxon>
        <taxon>Rhodospirillales</taxon>
        <taxon>Azospirillaceae</taxon>
        <taxon>Azospirillum</taxon>
    </lineage>
</organism>
<evidence type="ECO:0000256" key="5">
    <source>
        <dbReference type="ARBA" id="ARBA00022617"/>
    </source>
</evidence>
<evidence type="ECO:0000256" key="9">
    <source>
        <dbReference type="ARBA" id="ARBA00023004"/>
    </source>
</evidence>
<dbReference type="GO" id="GO:0016020">
    <property type="term" value="C:membrane"/>
    <property type="evidence" value="ECO:0007669"/>
    <property type="project" value="UniProtKB-SubCell"/>
</dbReference>
<dbReference type="PROSITE" id="PS01000">
    <property type="entry name" value="SDH_CYT_1"/>
    <property type="match status" value="1"/>
</dbReference>
<sequence length="129" mass="13865">MANGSGRPLSPHLQVYKLPLTAVMSITHRITGVGLAVGTLLLVWWLVAAAAGPEAFARAQGFVGSFFGLLLMFGWSAALYYHLCNGIRHLVWDAGKSFELTDADRNNKVVLGATAVLTVLTWIVGLAVW</sequence>
<evidence type="ECO:0000256" key="12">
    <source>
        <dbReference type="PIRSR" id="PIRSR000178-1"/>
    </source>
</evidence>
<dbReference type="CDD" id="cd03499">
    <property type="entry name" value="SQR_TypeC_SdhC"/>
    <property type="match status" value="1"/>
</dbReference>
<evidence type="ECO:0000313" key="15">
    <source>
        <dbReference type="Proteomes" id="UP000077405"/>
    </source>
</evidence>
<dbReference type="KEGG" id="ahu:A6A40_11230"/>
<dbReference type="GO" id="GO:0046872">
    <property type="term" value="F:metal ion binding"/>
    <property type="evidence" value="ECO:0007669"/>
    <property type="project" value="UniProtKB-KW"/>
</dbReference>
<dbReference type="EMBL" id="CP015285">
    <property type="protein sequence ID" value="ANC92427.1"/>
    <property type="molecule type" value="Genomic_DNA"/>
</dbReference>
<feature type="transmembrane region" description="Helical" evidence="13">
    <location>
        <begin position="62"/>
        <end position="83"/>
    </location>
</feature>
<evidence type="ECO:0000256" key="13">
    <source>
        <dbReference type="SAM" id="Phobius"/>
    </source>
</evidence>
<dbReference type="PANTHER" id="PTHR10978:SF5">
    <property type="entry name" value="SUCCINATE DEHYDROGENASE CYTOCHROME B560 SUBUNIT, MITOCHONDRIAL"/>
    <property type="match status" value="1"/>
</dbReference>
<dbReference type="Proteomes" id="UP000077405">
    <property type="component" value="Chromosome"/>
</dbReference>
<dbReference type="Gene3D" id="1.20.1300.10">
    <property type="entry name" value="Fumarate reductase/succinate dehydrogenase, transmembrane subunit"/>
    <property type="match status" value="1"/>
</dbReference>
<reference evidence="14 15" key="1">
    <citation type="journal article" date="2013" name="Int. J. Syst. Evol. Microbiol.">
        <title>Azospirillum humicireducens sp. nov., a nitrogen-fixing bacterium isolated from a microbial fuel cell.</title>
        <authorList>
            <person name="Zhou S."/>
            <person name="Han L."/>
            <person name="Wang Y."/>
            <person name="Yang G."/>
            <person name="Zhuang L."/>
            <person name="Hu P."/>
        </authorList>
    </citation>
    <scope>NUCLEOTIDE SEQUENCE [LARGE SCALE GENOMIC DNA]</scope>
    <source>
        <strain evidence="14 15">SgZ-5</strain>
    </source>
</reference>
<evidence type="ECO:0000256" key="1">
    <source>
        <dbReference type="ARBA" id="ARBA00004050"/>
    </source>
</evidence>
<evidence type="ECO:0000256" key="2">
    <source>
        <dbReference type="ARBA" id="ARBA00004141"/>
    </source>
</evidence>
<evidence type="ECO:0000256" key="3">
    <source>
        <dbReference type="ARBA" id="ARBA00007244"/>
    </source>
</evidence>
<comment type="function">
    <text evidence="1">Membrane-anchoring subunit of succinate dehydrogenase (SDH).</text>
</comment>
<dbReference type="GO" id="GO:0009055">
    <property type="term" value="F:electron transfer activity"/>
    <property type="evidence" value="ECO:0007669"/>
    <property type="project" value="InterPro"/>
</dbReference>
<evidence type="ECO:0000313" key="14">
    <source>
        <dbReference type="EMBL" id="ANC92427.1"/>
    </source>
</evidence>
<protein>
    <recommendedName>
        <fullName evidence="4">Succinate dehydrogenase cytochrome b556 subunit</fullName>
    </recommendedName>
</protein>
<comment type="cofactor">
    <cofactor evidence="12">
        <name>heme</name>
        <dbReference type="ChEBI" id="CHEBI:30413"/>
    </cofactor>
    <text evidence="12">The heme is bound between the two transmembrane subunits.</text>
</comment>
<keyword evidence="8 13" id="KW-1133">Transmembrane helix</keyword>
<keyword evidence="7 12" id="KW-0479">Metal-binding</keyword>
<evidence type="ECO:0000256" key="7">
    <source>
        <dbReference type="ARBA" id="ARBA00022723"/>
    </source>
</evidence>
<evidence type="ECO:0000256" key="6">
    <source>
        <dbReference type="ARBA" id="ARBA00022692"/>
    </source>
</evidence>
<keyword evidence="9 12" id="KW-0408">Iron</keyword>
<dbReference type="STRING" id="1226968.A6A40_11230"/>
<feature type="transmembrane region" description="Helical" evidence="13">
    <location>
        <begin position="30"/>
        <end position="50"/>
    </location>
</feature>
<dbReference type="PANTHER" id="PTHR10978">
    <property type="entry name" value="SUCCINATE DEHYDROGENASE CYTOCHROME B560 SUBUNIT"/>
    <property type="match status" value="1"/>
</dbReference>
<dbReference type="SUPFAM" id="SSF81343">
    <property type="entry name" value="Fumarate reductase respiratory complex transmembrane subunits"/>
    <property type="match status" value="1"/>
</dbReference>
<keyword evidence="10 13" id="KW-0472">Membrane</keyword>
<dbReference type="PIRSF" id="PIRSF000178">
    <property type="entry name" value="SDH_cyt_b560"/>
    <property type="match status" value="1"/>
</dbReference>
<dbReference type="GO" id="GO:0006099">
    <property type="term" value="P:tricarboxylic acid cycle"/>
    <property type="evidence" value="ECO:0007669"/>
    <property type="project" value="InterPro"/>
</dbReference>
<comment type="subunit">
    <text evidence="11">Part of an enzyme complex containing four subunits: a flavoprotein, an iron-sulfur protein, plus two membrane-anchoring proteins, SdhC and SdhD. The complex can form homotrimers.</text>
</comment>
<gene>
    <name evidence="14" type="primary">sdhC</name>
    <name evidence="14" type="ORF">A6A40_11230</name>
</gene>
<proteinExistence type="inferred from homology"/>